<dbReference type="STRING" id="1450648.CLORY_24190"/>
<protein>
    <submittedName>
        <fullName evidence="13">Lipoteichoic acid synthase 2</fullName>
    </submittedName>
</protein>
<feature type="binding site" evidence="10">
    <location>
        <position position="495"/>
    </location>
    <ligand>
        <name>Mn(2+)</name>
        <dbReference type="ChEBI" id="CHEBI:29035"/>
    </ligand>
</feature>
<dbReference type="AlphaFoldDB" id="A0A1V4IP08"/>
<evidence type="ECO:0000256" key="8">
    <source>
        <dbReference type="PIRSR" id="PIRSR005091-1"/>
    </source>
</evidence>
<evidence type="ECO:0000256" key="1">
    <source>
        <dbReference type="ARBA" id="ARBA00004651"/>
    </source>
</evidence>
<feature type="active site" evidence="8">
    <location>
        <position position="322"/>
    </location>
</feature>
<keyword evidence="9" id="KW-0479">Metal-binding</keyword>
<dbReference type="PANTHER" id="PTHR47371:SF3">
    <property type="entry name" value="PHOSPHOGLYCEROL TRANSFERASE I"/>
    <property type="match status" value="1"/>
</dbReference>
<evidence type="ECO:0000256" key="3">
    <source>
        <dbReference type="ARBA" id="ARBA00009983"/>
    </source>
</evidence>
<evidence type="ECO:0000313" key="13">
    <source>
        <dbReference type="EMBL" id="OPJ61207.1"/>
    </source>
</evidence>
<dbReference type="CDD" id="cd16015">
    <property type="entry name" value="LTA_synthase"/>
    <property type="match status" value="1"/>
</dbReference>
<evidence type="ECO:0000256" key="7">
    <source>
        <dbReference type="ARBA" id="ARBA00023136"/>
    </source>
</evidence>
<dbReference type="Pfam" id="PF00884">
    <property type="entry name" value="Sulfatase"/>
    <property type="match status" value="1"/>
</dbReference>
<dbReference type="Proteomes" id="UP000190080">
    <property type="component" value="Unassembled WGS sequence"/>
</dbReference>
<comment type="caution">
    <text evidence="13">The sequence shown here is derived from an EMBL/GenBank/DDBJ whole genome shotgun (WGS) entry which is preliminary data.</text>
</comment>
<evidence type="ECO:0000256" key="2">
    <source>
        <dbReference type="ARBA" id="ARBA00004936"/>
    </source>
</evidence>
<dbReference type="InterPro" id="IPR017850">
    <property type="entry name" value="Alkaline_phosphatase_core_sf"/>
</dbReference>
<feature type="transmembrane region" description="Helical" evidence="11">
    <location>
        <begin position="20"/>
        <end position="39"/>
    </location>
</feature>
<feature type="domain" description="Sulfatase N-terminal" evidence="12">
    <location>
        <begin position="272"/>
        <end position="555"/>
    </location>
</feature>
<dbReference type="InterPro" id="IPR050448">
    <property type="entry name" value="OpgB/LTA_synthase_biosynth"/>
</dbReference>
<evidence type="ECO:0000313" key="14">
    <source>
        <dbReference type="Proteomes" id="UP000190080"/>
    </source>
</evidence>
<proteinExistence type="inferred from homology"/>
<keyword evidence="7 11" id="KW-0472">Membrane</keyword>
<keyword evidence="9" id="KW-0464">Manganese</keyword>
<evidence type="ECO:0000256" key="6">
    <source>
        <dbReference type="ARBA" id="ARBA00022989"/>
    </source>
</evidence>
<dbReference type="RefSeq" id="WP_079424744.1">
    <property type="nucleotide sequence ID" value="NZ_MZGV01000024.1"/>
</dbReference>
<dbReference type="InterPro" id="IPR012160">
    <property type="entry name" value="LtaS-like"/>
</dbReference>
<keyword evidence="5 11" id="KW-0812">Transmembrane</keyword>
<dbReference type="EMBL" id="MZGV01000024">
    <property type="protein sequence ID" value="OPJ61207.1"/>
    <property type="molecule type" value="Genomic_DNA"/>
</dbReference>
<dbReference type="GO" id="GO:0005886">
    <property type="term" value="C:plasma membrane"/>
    <property type="evidence" value="ECO:0007669"/>
    <property type="project" value="UniProtKB-SubCell"/>
</dbReference>
<evidence type="ECO:0000256" key="4">
    <source>
        <dbReference type="ARBA" id="ARBA00022475"/>
    </source>
</evidence>
<feature type="binding site" evidence="10">
    <location>
        <position position="496"/>
    </location>
    <ligand>
        <name>Mn(2+)</name>
        <dbReference type="ChEBI" id="CHEBI:29035"/>
    </ligand>
</feature>
<dbReference type="Gene3D" id="3.30.1120.170">
    <property type="match status" value="1"/>
</dbReference>
<comment type="pathway">
    <text evidence="2">Cell wall biogenesis; lipoteichoic acid biosynthesis.</text>
</comment>
<gene>
    <name evidence="13" type="primary">ltaS2_3</name>
    <name evidence="13" type="ORF">CLORY_24190</name>
</gene>
<dbReference type="OrthoDB" id="5901192at2"/>
<dbReference type="InterPro" id="IPR000917">
    <property type="entry name" value="Sulfatase_N"/>
</dbReference>
<sequence length="621" mass="72294">MEVMENKKGIFSKIRFKERIKYLLNDRIAVAVFILMFIKDQLFINVLQSSKASKLTTHIDMYAVLNSYVYILFTIIIISLTFLLKKRAHLWSLVILNILFSILIIGDLWCYRGFSAFLSLHTLSETGNLNNVSEGIMSLARPVDIFFVIDNIFVIIAAIRMSKRYQAMEKFKGTAGILFVVPFILILFFHVVFDFHGNGYEGPMLFKTQWIPFSTMRNLSPIGYHVYDASMFIEDNMPYSLSKKDKNEIRNWLAYKNENLPDNQYKGIFKGKNLIIIQVESLENFILNHSYNGQEITPNLNKLLKNSIYFSNYNEQVYDGTSSDSDLMTNASVYPIRRGSTFFRFPNNKYNTLARLFKKENYTTRAFHADYGYYWNVENALTNFGFDKFRGMETYPKKDVYMMGLTDKSFLTQTAGMVMKTPQPFYSFQVTTTSHMPFKMRKDMKTMKIPADFGKTYMGRYYQSFHYADAQIGNFINILNKNGLLKNTVVAIYGDHTSLHKYYGDEITKMRPYKKWWDNGYRIPLILYSKGMKPEQVKTIGGQIDIMPTLCYTFGIDSKEYENTTMGRNLLNTKKSFALLANGTILGADKLSKKDIEHIKQSFDVADKIIRTDYFYHINLH</sequence>
<evidence type="ECO:0000259" key="12">
    <source>
        <dbReference type="Pfam" id="PF00884"/>
    </source>
</evidence>
<feature type="transmembrane region" description="Helical" evidence="11">
    <location>
        <begin position="90"/>
        <end position="114"/>
    </location>
</feature>
<feature type="binding site" evidence="9">
    <location>
        <position position="435"/>
    </location>
    <ligand>
        <name>substrate</name>
    </ligand>
</feature>
<keyword evidence="4" id="KW-1003">Cell membrane</keyword>
<reference evidence="13 14" key="1">
    <citation type="submission" date="2017-03" db="EMBL/GenBank/DDBJ databases">
        <title>Genome sequence of Clostridium oryzae DSM 28571.</title>
        <authorList>
            <person name="Poehlein A."/>
            <person name="Daniel R."/>
        </authorList>
    </citation>
    <scope>NUCLEOTIDE SEQUENCE [LARGE SCALE GENOMIC DNA]</scope>
    <source>
        <strain evidence="13 14">DSM 28571</strain>
    </source>
</reference>
<evidence type="ECO:0000256" key="10">
    <source>
        <dbReference type="PIRSR" id="PIRSR005091-3"/>
    </source>
</evidence>
<comment type="similarity">
    <text evidence="3">Belongs to the LTA synthase family.</text>
</comment>
<dbReference type="SUPFAM" id="SSF53649">
    <property type="entry name" value="Alkaline phosphatase-like"/>
    <property type="match status" value="1"/>
</dbReference>
<feature type="binding site" evidence="10">
    <location>
        <position position="280"/>
    </location>
    <ligand>
        <name>Mn(2+)</name>
        <dbReference type="ChEBI" id="CHEBI:29035"/>
    </ligand>
</feature>
<feature type="transmembrane region" description="Helical" evidence="11">
    <location>
        <begin position="139"/>
        <end position="159"/>
    </location>
</feature>
<accession>A0A1V4IP08</accession>
<evidence type="ECO:0000256" key="5">
    <source>
        <dbReference type="ARBA" id="ARBA00022692"/>
    </source>
</evidence>
<dbReference type="GO" id="GO:0046872">
    <property type="term" value="F:metal ion binding"/>
    <property type="evidence" value="ECO:0007669"/>
    <property type="project" value="UniProtKB-KW"/>
</dbReference>
<evidence type="ECO:0000256" key="11">
    <source>
        <dbReference type="SAM" id="Phobius"/>
    </source>
</evidence>
<dbReference type="PANTHER" id="PTHR47371">
    <property type="entry name" value="LIPOTEICHOIC ACID SYNTHASE"/>
    <property type="match status" value="1"/>
</dbReference>
<keyword evidence="6 11" id="KW-1133">Transmembrane helix</keyword>
<feature type="transmembrane region" description="Helical" evidence="11">
    <location>
        <begin position="171"/>
        <end position="193"/>
    </location>
</feature>
<dbReference type="Gene3D" id="3.40.720.10">
    <property type="entry name" value="Alkaline Phosphatase, subunit A"/>
    <property type="match status" value="1"/>
</dbReference>
<comment type="subcellular location">
    <subcellularLocation>
        <location evidence="1">Cell membrane</location>
        <topology evidence="1">Multi-pass membrane protein</topology>
    </subcellularLocation>
</comment>
<keyword evidence="14" id="KW-1185">Reference proteome</keyword>
<feature type="transmembrane region" description="Helical" evidence="11">
    <location>
        <begin position="59"/>
        <end position="83"/>
    </location>
</feature>
<name>A0A1V4IP08_9CLOT</name>
<dbReference type="PIRSF" id="PIRSF005091">
    <property type="entry name" value="Mmb_sulf_HI1246"/>
    <property type="match status" value="1"/>
</dbReference>
<organism evidence="13 14">
    <name type="scientific">Clostridium oryzae</name>
    <dbReference type="NCBI Taxonomy" id="1450648"/>
    <lineage>
        <taxon>Bacteria</taxon>
        <taxon>Bacillati</taxon>
        <taxon>Bacillota</taxon>
        <taxon>Clostridia</taxon>
        <taxon>Eubacteriales</taxon>
        <taxon>Clostridiaceae</taxon>
        <taxon>Clostridium</taxon>
    </lineage>
</organism>
<evidence type="ECO:0000256" key="9">
    <source>
        <dbReference type="PIRSR" id="PIRSR005091-2"/>
    </source>
</evidence>